<evidence type="ECO:0000256" key="4">
    <source>
        <dbReference type="SAM" id="MobiDB-lite"/>
    </source>
</evidence>
<feature type="region of interest" description="Disordered" evidence="4">
    <location>
        <begin position="1"/>
        <end position="74"/>
    </location>
</feature>
<dbReference type="PANTHER" id="PTHR12842">
    <property type="entry name" value="FI01459P"/>
    <property type="match status" value="1"/>
</dbReference>
<dbReference type="PANTHER" id="PTHR12842:SF6">
    <property type="entry name" value="FI01459P"/>
    <property type="match status" value="1"/>
</dbReference>
<evidence type="ECO:0000313" key="5">
    <source>
        <dbReference type="EMBL" id="RZC34226.1"/>
    </source>
</evidence>
<reference evidence="5 6" key="1">
    <citation type="submission" date="2017-03" db="EMBL/GenBank/DDBJ databases">
        <title>Genome of the blue death feigning beetle - Asbolus verrucosus.</title>
        <authorList>
            <person name="Rider S.D."/>
        </authorList>
    </citation>
    <scope>NUCLEOTIDE SEQUENCE [LARGE SCALE GENOMIC DNA]</scope>
    <source>
        <strain evidence="5">Butters</strain>
        <tissue evidence="5">Head and leg muscle</tissue>
    </source>
</reference>
<dbReference type="EMBL" id="QDEB01081874">
    <property type="protein sequence ID" value="RZC34226.1"/>
    <property type="molecule type" value="Genomic_DNA"/>
</dbReference>
<evidence type="ECO:0000256" key="1">
    <source>
        <dbReference type="ARBA" id="ARBA00006903"/>
    </source>
</evidence>
<sequence>TNIDNKTNTNDSPKAVNEENKTVEENLWDESEIDWDKSKDEPNMWDNDDWEPVEEPKQQKAQPQEKLSPAHTSWSSWGNWGMSSIISTATQSVSTLTQGISTVLETGIGVPDPEELARINKAEKEKLKEIPPDVGGTLEDRNSSFGLGNLVMGVSHLTRFVESTGTKVISGGLDTLETIGKKTMEVLQEGDPGLKKKRAFLKIDQDKPVLSQLLREAKEKAEKENKLLEEKHFAKKAKNYETLFDDHQGLVHLEALEMLSKQCDIKLQTLLESYTDEALIDMQETMEQVKELCELPDEDDDEQTNVLEVKDKLESAVAEINVPISYKRLIETWDETETWLNNLKLEICDERELHQQAIETLAQLTAIAVEQFHKTAELLLVKERRSTADEADSLVQLTTTLTSLMGVVAAKFSDKLNIKSSNSKNKDEINGLITNVFFEAANSSSYIQDAFQLLIPVLQVGAV</sequence>
<dbReference type="OrthoDB" id="5597648at2759"/>
<comment type="similarity">
    <text evidence="1">Belongs to the FAM114 family.</text>
</comment>
<keyword evidence="3" id="KW-0175">Coiled coil</keyword>
<feature type="compositionally biased region" description="Polar residues" evidence="4">
    <location>
        <begin position="1"/>
        <end position="12"/>
    </location>
</feature>
<dbReference type="InterPro" id="IPR007998">
    <property type="entry name" value="DUF719"/>
</dbReference>
<gene>
    <name evidence="5" type="ORF">BDFB_004692</name>
</gene>
<feature type="non-terminal residue" evidence="5">
    <location>
        <position position="463"/>
    </location>
</feature>
<protein>
    <submittedName>
        <fullName evidence="5">Protein FAM114A2</fullName>
    </submittedName>
</protein>
<dbReference type="Proteomes" id="UP000292052">
    <property type="component" value="Unassembled WGS sequence"/>
</dbReference>
<evidence type="ECO:0000313" key="6">
    <source>
        <dbReference type="Proteomes" id="UP000292052"/>
    </source>
</evidence>
<evidence type="ECO:0000256" key="3">
    <source>
        <dbReference type="SAM" id="Coils"/>
    </source>
</evidence>
<feature type="non-terminal residue" evidence="5">
    <location>
        <position position="1"/>
    </location>
</feature>
<dbReference type="Pfam" id="PF05334">
    <property type="entry name" value="DUF719"/>
    <property type="match status" value="1"/>
</dbReference>
<dbReference type="AlphaFoldDB" id="A0A482VNE5"/>
<keyword evidence="2" id="KW-0597">Phosphoprotein</keyword>
<feature type="coiled-coil region" evidence="3">
    <location>
        <begin position="210"/>
        <end position="238"/>
    </location>
</feature>
<comment type="caution">
    <text evidence="5">The sequence shown here is derived from an EMBL/GenBank/DDBJ whole genome shotgun (WGS) entry which is preliminary data.</text>
</comment>
<organism evidence="5 6">
    <name type="scientific">Asbolus verrucosus</name>
    <name type="common">Desert ironclad beetle</name>
    <dbReference type="NCBI Taxonomy" id="1661398"/>
    <lineage>
        <taxon>Eukaryota</taxon>
        <taxon>Metazoa</taxon>
        <taxon>Ecdysozoa</taxon>
        <taxon>Arthropoda</taxon>
        <taxon>Hexapoda</taxon>
        <taxon>Insecta</taxon>
        <taxon>Pterygota</taxon>
        <taxon>Neoptera</taxon>
        <taxon>Endopterygota</taxon>
        <taxon>Coleoptera</taxon>
        <taxon>Polyphaga</taxon>
        <taxon>Cucujiformia</taxon>
        <taxon>Tenebrionidae</taxon>
        <taxon>Pimeliinae</taxon>
        <taxon>Asbolus</taxon>
    </lineage>
</organism>
<proteinExistence type="inferred from homology"/>
<accession>A0A482VNE5</accession>
<keyword evidence="6" id="KW-1185">Reference proteome</keyword>
<name>A0A482VNE5_ASBVE</name>
<evidence type="ECO:0000256" key="2">
    <source>
        <dbReference type="ARBA" id="ARBA00022553"/>
    </source>
</evidence>